<evidence type="ECO:0000313" key="9">
    <source>
        <dbReference type="EMBL" id="ORX89666.1"/>
    </source>
</evidence>
<feature type="domain" description="BZIP" evidence="8">
    <location>
        <begin position="174"/>
        <end position="237"/>
    </location>
</feature>
<evidence type="ECO:0000256" key="3">
    <source>
        <dbReference type="ARBA" id="ARBA00023125"/>
    </source>
</evidence>
<sequence length="308" mass="33652">MSETASRLGLPRSDFPEADVGAPTPTRFLLECGEYKLTPSLSALGEINPFEASFTSLGGKKEAILPTSNSNSRDLAIENTNPPPASSVDTPANGPELAPTSQTVTAQPVYPPIQKYITTTKSSEPASETSKLTAKEVEDGPRDQENSSDDSQSNKHDRSSGYKRKESDNPDNDEEKRRRFLERNRVAASKCRQKKKMWVKELEQKSEEITTRNKELQLMVSQLKEELLQLKSQLLGHRNCNCNVIQQYVQTSGHFSQLPLDVSGPGLRVAGGPMVVPVPPGNVLPTQPAFSNLPPTGTVVGIPPFVNN</sequence>
<dbReference type="Proteomes" id="UP000193498">
    <property type="component" value="Unassembled WGS sequence"/>
</dbReference>
<dbReference type="GO" id="GO:0005634">
    <property type="term" value="C:nucleus"/>
    <property type="evidence" value="ECO:0007669"/>
    <property type="project" value="UniProtKB-SubCell"/>
</dbReference>
<keyword evidence="10" id="KW-1185">Reference proteome</keyword>
<dbReference type="Pfam" id="PF00170">
    <property type="entry name" value="bZIP_1"/>
    <property type="match status" value="1"/>
</dbReference>
<evidence type="ECO:0000256" key="7">
    <source>
        <dbReference type="SAM" id="MobiDB-lite"/>
    </source>
</evidence>
<reference evidence="9 10" key="1">
    <citation type="submission" date="2016-07" db="EMBL/GenBank/DDBJ databases">
        <title>Pervasive Adenine N6-methylation of Active Genes in Fungi.</title>
        <authorList>
            <consortium name="DOE Joint Genome Institute"/>
            <person name="Mondo S.J."/>
            <person name="Dannebaum R.O."/>
            <person name="Kuo R.C."/>
            <person name="Labutti K."/>
            <person name="Haridas S."/>
            <person name="Kuo A."/>
            <person name="Salamov A."/>
            <person name="Ahrendt S.R."/>
            <person name="Lipzen A."/>
            <person name="Sullivan W."/>
            <person name="Andreopoulos W.B."/>
            <person name="Clum A."/>
            <person name="Lindquist E."/>
            <person name="Daum C."/>
            <person name="Ramamoorthy G.K."/>
            <person name="Gryganskyi A."/>
            <person name="Culley D."/>
            <person name="Magnuson J.K."/>
            <person name="James T.Y."/>
            <person name="O'Malley M.A."/>
            <person name="Stajich J.E."/>
            <person name="Spatafora J.W."/>
            <person name="Visel A."/>
            <person name="Grigoriev I.V."/>
        </authorList>
    </citation>
    <scope>NUCLEOTIDE SEQUENCE [LARGE SCALE GENOMIC DNA]</scope>
    <source>
        <strain evidence="9 10">CBS 931.73</strain>
    </source>
</reference>
<feature type="region of interest" description="Disordered" evidence="7">
    <location>
        <begin position="58"/>
        <end position="181"/>
    </location>
</feature>
<dbReference type="FunFam" id="1.20.5.170:FF:000010">
    <property type="entry name" value="Cyclic AMP-dependent transcription factor ATF-2"/>
    <property type="match status" value="1"/>
</dbReference>
<keyword evidence="3" id="KW-0238">DNA-binding</keyword>
<name>A0A1Y1XW10_9FUNG</name>
<comment type="subcellular location">
    <subcellularLocation>
        <location evidence="1">Nucleus</location>
    </subcellularLocation>
</comment>
<dbReference type="AlphaFoldDB" id="A0A1Y1XW10"/>
<dbReference type="InParanoid" id="A0A1Y1XW10"/>
<evidence type="ECO:0000256" key="2">
    <source>
        <dbReference type="ARBA" id="ARBA00023015"/>
    </source>
</evidence>
<dbReference type="OrthoDB" id="295274at2759"/>
<dbReference type="STRING" id="1314790.A0A1Y1XW10"/>
<evidence type="ECO:0000313" key="10">
    <source>
        <dbReference type="Proteomes" id="UP000193498"/>
    </source>
</evidence>
<evidence type="ECO:0000256" key="5">
    <source>
        <dbReference type="ARBA" id="ARBA00023242"/>
    </source>
</evidence>
<accession>A0A1Y1XW10</accession>
<keyword evidence="6" id="KW-0175">Coiled coil</keyword>
<dbReference type="GO" id="GO:0003677">
    <property type="term" value="F:DNA binding"/>
    <property type="evidence" value="ECO:0007669"/>
    <property type="project" value="UniProtKB-KW"/>
</dbReference>
<keyword evidence="2" id="KW-0805">Transcription regulation</keyword>
<evidence type="ECO:0000256" key="1">
    <source>
        <dbReference type="ARBA" id="ARBA00004123"/>
    </source>
</evidence>
<dbReference type="InterPro" id="IPR002112">
    <property type="entry name" value="Leuzip_Jun"/>
</dbReference>
<dbReference type="InterPro" id="IPR004827">
    <property type="entry name" value="bZIP"/>
</dbReference>
<dbReference type="EMBL" id="MCFE01000429">
    <property type="protein sequence ID" value="ORX89666.1"/>
    <property type="molecule type" value="Genomic_DNA"/>
</dbReference>
<feature type="region of interest" description="Disordered" evidence="7">
    <location>
        <begin position="1"/>
        <end position="24"/>
    </location>
</feature>
<dbReference type="PRINTS" id="PR00043">
    <property type="entry name" value="LEUZIPPRJUN"/>
</dbReference>
<dbReference type="GO" id="GO:0003700">
    <property type="term" value="F:DNA-binding transcription factor activity"/>
    <property type="evidence" value="ECO:0007669"/>
    <property type="project" value="InterPro"/>
</dbReference>
<dbReference type="Gene3D" id="1.20.5.170">
    <property type="match status" value="1"/>
</dbReference>
<dbReference type="InterPro" id="IPR051027">
    <property type="entry name" value="bZIP_transcription_factors"/>
</dbReference>
<dbReference type="CDD" id="cd14687">
    <property type="entry name" value="bZIP_ATF2"/>
    <property type="match status" value="1"/>
</dbReference>
<dbReference type="PANTHER" id="PTHR19304">
    <property type="entry name" value="CYCLIC-AMP RESPONSE ELEMENT BINDING PROTEIN"/>
    <property type="match status" value="1"/>
</dbReference>
<proteinExistence type="predicted"/>
<feature type="coiled-coil region" evidence="6">
    <location>
        <begin position="199"/>
        <end position="233"/>
    </location>
</feature>
<dbReference type="InterPro" id="IPR046347">
    <property type="entry name" value="bZIP_sf"/>
</dbReference>
<dbReference type="PROSITE" id="PS00036">
    <property type="entry name" value="BZIP_BASIC"/>
    <property type="match status" value="1"/>
</dbReference>
<evidence type="ECO:0000256" key="6">
    <source>
        <dbReference type="SAM" id="Coils"/>
    </source>
</evidence>
<gene>
    <name evidence="9" type="ORF">K493DRAFT_318533</name>
</gene>
<organism evidence="9 10">
    <name type="scientific">Basidiobolus meristosporus CBS 931.73</name>
    <dbReference type="NCBI Taxonomy" id="1314790"/>
    <lineage>
        <taxon>Eukaryota</taxon>
        <taxon>Fungi</taxon>
        <taxon>Fungi incertae sedis</taxon>
        <taxon>Zoopagomycota</taxon>
        <taxon>Entomophthoromycotina</taxon>
        <taxon>Basidiobolomycetes</taxon>
        <taxon>Basidiobolales</taxon>
        <taxon>Basidiobolaceae</taxon>
        <taxon>Basidiobolus</taxon>
    </lineage>
</organism>
<dbReference type="SUPFAM" id="SSF57959">
    <property type="entry name" value="Leucine zipper domain"/>
    <property type="match status" value="1"/>
</dbReference>
<evidence type="ECO:0000256" key="4">
    <source>
        <dbReference type="ARBA" id="ARBA00023163"/>
    </source>
</evidence>
<protein>
    <recommendedName>
        <fullName evidence="8">BZIP domain-containing protein</fullName>
    </recommendedName>
</protein>
<feature type="compositionally biased region" description="Basic and acidic residues" evidence="7">
    <location>
        <begin position="152"/>
        <end position="181"/>
    </location>
</feature>
<feature type="compositionally biased region" description="Polar residues" evidence="7">
    <location>
        <begin position="116"/>
        <end position="132"/>
    </location>
</feature>
<keyword evidence="4" id="KW-0804">Transcription</keyword>
<evidence type="ECO:0000259" key="8">
    <source>
        <dbReference type="PROSITE" id="PS50217"/>
    </source>
</evidence>
<keyword evidence="5" id="KW-0539">Nucleus</keyword>
<comment type="caution">
    <text evidence="9">The sequence shown here is derived from an EMBL/GenBank/DDBJ whole genome shotgun (WGS) entry which is preliminary data.</text>
</comment>
<feature type="compositionally biased region" description="Basic and acidic residues" evidence="7">
    <location>
        <begin position="133"/>
        <end position="145"/>
    </location>
</feature>
<dbReference type="SMART" id="SM00338">
    <property type="entry name" value="BRLZ"/>
    <property type="match status" value="1"/>
</dbReference>
<dbReference type="PROSITE" id="PS50217">
    <property type="entry name" value="BZIP"/>
    <property type="match status" value="1"/>
</dbReference>